<dbReference type="PRINTS" id="PR00080">
    <property type="entry name" value="SDRFAMILY"/>
</dbReference>
<keyword evidence="4" id="KW-1185">Reference proteome</keyword>
<dbReference type="RefSeq" id="WP_121926160.1">
    <property type="nucleotide sequence ID" value="NZ_CBCSGA010000010.1"/>
</dbReference>
<proteinExistence type="inferred from homology"/>
<reference evidence="3 4" key="1">
    <citation type="submission" date="2018-10" db="EMBL/GenBank/DDBJ databases">
        <title>Genomic Encyclopedia of Archaeal and Bacterial Type Strains, Phase II (KMG-II): from individual species to whole genera.</title>
        <authorList>
            <person name="Goeker M."/>
        </authorList>
    </citation>
    <scope>NUCLEOTIDE SEQUENCE [LARGE SCALE GENOMIC DNA]</scope>
    <source>
        <strain evidence="3 4">DSM 19727</strain>
    </source>
</reference>
<evidence type="ECO:0000313" key="3">
    <source>
        <dbReference type="EMBL" id="RMA72975.1"/>
    </source>
</evidence>
<dbReference type="GO" id="GO:0016616">
    <property type="term" value="F:oxidoreductase activity, acting on the CH-OH group of donors, NAD or NADP as acceptor"/>
    <property type="evidence" value="ECO:0007669"/>
    <property type="project" value="TreeGrafter"/>
</dbReference>
<evidence type="ECO:0000256" key="2">
    <source>
        <dbReference type="ARBA" id="ARBA00023002"/>
    </source>
</evidence>
<dbReference type="OrthoDB" id="597477at2"/>
<organism evidence="3 4">
    <name type="scientific">Flavobacterium weaverense</name>
    <dbReference type="NCBI Taxonomy" id="271156"/>
    <lineage>
        <taxon>Bacteria</taxon>
        <taxon>Pseudomonadati</taxon>
        <taxon>Bacteroidota</taxon>
        <taxon>Flavobacteriia</taxon>
        <taxon>Flavobacteriales</taxon>
        <taxon>Flavobacteriaceae</taxon>
        <taxon>Flavobacterium</taxon>
    </lineage>
</organism>
<dbReference type="InterPro" id="IPR002347">
    <property type="entry name" value="SDR_fam"/>
</dbReference>
<comment type="caution">
    <text evidence="3">The sequence shown here is derived from an EMBL/GenBank/DDBJ whole genome shotgun (WGS) entry which is preliminary data.</text>
</comment>
<name>A0A3L9ZRD7_9FLAO</name>
<dbReference type="NCBIfam" id="NF005559">
    <property type="entry name" value="PRK07231.1"/>
    <property type="match status" value="1"/>
</dbReference>
<evidence type="ECO:0000256" key="1">
    <source>
        <dbReference type="ARBA" id="ARBA00006484"/>
    </source>
</evidence>
<dbReference type="EMBL" id="REFH01000011">
    <property type="protein sequence ID" value="RMA72975.1"/>
    <property type="molecule type" value="Genomic_DNA"/>
</dbReference>
<dbReference type="FunFam" id="3.40.50.720:FF:000084">
    <property type="entry name" value="Short-chain dehydrogenase reductase"/>
    <property type="match status" value="1"/>
</dbReference>
<comment type="similarity">
    <text evidence="1">Belongs to the short-chain dehydrogenases/reductases (SDR) family.</text>
</comment>
<dbReference type="InterPro" id="IPR020904">
    <property type="entry name" value="Sc_DH/Rdtase_CS"/>
</dbReference>
<dbReference type="Pfam" id="PF13561">
    <property type="entry name" value="adh_short_C2"/>
    <property type="match status" value="1"/>
</dbReference>
<evidence type="ECO:0000313" key="4">
    <source>
        <dbReference type="Proteomes" id="UP000280368"/>
    </source>
</evidence>
<dbReference type="SUPFAM" id="SSF51735">
    <property type="entry name" value="NAD(P)-binding Rossmann-fold domains"/>
    <property type="match status" value="1"/>
</dbReference>
<dbReference type="PANTHER" id="PTHR42760">
    <property type="entry name" value="SHORT-CHAIN DEHYDROGENASES/REDUCTASES FAMILY MEMBER"/>
    <property type="match status" value="1"/>
</dbReference>
<accession>A0A3L9ZRD7</accession>
<gene>
    <name evidence="3" type="ORF">BC961_2571</name>
</gene>
<dbReference type="AlphaFoldDB" id="A0A3L9ZRD7"/>
<dbReference type="PROSITE" id="PS00061">
    <property type="entry name" value="ADH_SHORT"/>
    <property type="match status" value="1"/>
</dbReference>
<dbReference type="InterPro" id="IPR036291">
    <property type="entry name" value="NAD(P)-bd_dom_sf"/>
</dbReference>
<sequence>MDTSKHFDLKGKTAIVTGGAGGIGKACCEILAAYGANVVVSDYNLEAAQETSKAINDNGGTSIAIDCNVLEDAALINLVDKTIEKFGSIEILVNNVGGGGAGKESPYDIEVAQFKKVFDMNVFSMWRLCQLVAPHMKKSGYGSIINMSSMASINKSPAISAYASSKAAINHMTRNLAFDYGPDNIRINAIGPGATRTHALSTVLTPELEKAMLKHTPIHRLGEAEDIAGAVLYFAAPISSWTSGQIIFINGGGEQTLDM</sequence>
<dbReference type="Gene3D" id="3.40.50.720">
    <property type="entry name" value="NAD(P)-binding Rossmann-like Domain"/>
    <property type="match status" value="1"/>
</dbReference>
<dbReference type="Proteomes" id="UP000280368">
    <property type="component" value="Unassembled WGS sequence"/>
</dbReference>
<dbReference type="PRINTS" id="PR00081">
    <property type="entry name" value="GDHRDH"/>
</dbReference>
<protein>
    <submittedName>
        <fullName evidence="3">7-alpha-hydroxysteroid dehydrogenase</fullName>
    </submittedName>
</protein>
<keyword evidence="2" id="KW-0560">Oxidoreductase</keyword>
<dbReference type="PANTHER" id="PTHR42760:SF115">
    <property type="entry name" value="3-OXOACYL-[ACYL-CARRIER-PROTEIN] REDUCTASE FABG"/>
    <property type="match status" value="1"/>
</dbReference>